<accession>A0A4P9WJL0</accession>
<dbReference type="InterPro" id="IPR020843">
    <property type="entry name" value="ER"/>
</dbReference>
<dbReference type="PANTHER" id="PTHR43482">
    <property type="entry name" value="PROTEIN AST1-RELATED"/>
    <property type="match status" value="1"/>
</dbReference>
<dbReference type="SUPFAM" id="SSF51735">
    <property type="entry name" value="NAD(P)-binding Rossmann-fold domains"/>
    <property type="match status" value="1"/>
</dbReference>
<dbReference type="Gene3D" id="3.90.180.10">
    <property type="entry name" value="Medium-chain alcohol dehydrogenases, catalytic domain"/>
    <property type="match status" value="1"/>
</dbReference>
<dbReference type="InterPro" id="IPR052585">
    <property type="entry name" value="Lipid_raft_assoc_Zn_ADH"/>
</dbReference>
<evidence type="ECO:0000259" key="1">
    <source>
        <dbReference type="SMART" id="SM00829"/>
    </source>
</evidence>
<dbReference type="SUPFAM" id="SSF50129">
    <property type="entry name" value="GroES-like"/>
    <property type="match status" value="1"/>
</dbReference>
<dbReference type="Pfam" id="PF08240">
    <property type="entry name" value="ADH_N"/>
    <property type="match status" value="1"/>
</dbReference>
<name>A0A4P9WJL0_9FUNG</name>
<dbReference type="OrthoDB" id="201656at2759"/>
<gene>
    <name evidence="2" type="ORF">BDK51DRAFT_49553</name>
</gene>
<evidence type="ECO:0000313" key="2">
    <source>
        <dbReference type="EMBL" id="RKO91708.1"/>
    </source>
</evidence>
<reference evidence="3" key="1">
    <citation type="journal article" date="2018" name="Nat. Microbiol.">
        <title>Leveraging single-cell genomics to expand the fungal tree of life.</title>
        <authorList>
            <person name="Ahrendt S.R."/>
            <person name="Quandt C.A."/>
            <person name="Ciobanu D."/>
            <person name="Clum A."/>
            <person name="Salamov A."/>
            <person name="Andreopoulos B."/>
            <person name="Cheng J.F."/>
            <person name="Woyke T."/>
            <person name="Pelin A."/>
            <person name="Henrissat B."/>
            <person name="Reynolds N.K."/>
            <person name="Benny G.L."/>
            <person name="Smith M.E."/>
            <person name="James T.Y."/>
            <person name="Grigoriev I.V."/>
        </authorList>
    </citation>
    <scope>NUCLEOTIDE SEQUENCE [LARGE SCALE GENOMIC DNA]</scope>
</reference>
<dbReference type="InterPro" id="IPR011032">
    <property type="entry name" value="GroES-like_sf"/>
</dbReference>
<sequence length="251" mass="26801">MSVPSTQTAIAQLIHGGAETLQEVQIPIPKPTGLDILVNVKAVSVNPVDYKKRSGSLGANKLAEPLVIGYDASGVVEAVGEDVTLFKKGDEVLYAGVLNRQGSNAPYQLVDERIVAIKPKTWSHADTAALPLVSLTAWEALVDNMGIPVSQKENPKSLLIINGAGGVGTLALTLASKVLKLKTIIATASRPETIAWTKKFGATHVINHNLPLGPQLKEQDLTFDYVFSKFAHPCIYLMASFGAPVLQPYLL</sequence>
<dbReference type="Gene3D" id="3.40.50.720">
    <property type="entry name" value="NAD(P)-binding Rossmann-like Domain"/>
    <property type="match status" value="1"/>
</dbReference>
<dbReference type="InterPro" id="IPR013154">
    <property type="entry name" value="ADH-like_N"/>
</dbReference>
<dbReference type="PANTHER" id="PTHR43482:SF1">
    <property type="entry name" value="PROTEIN AST1-RELATED"/>
    <property type="match status" value="1"/>
</dbReference>
<keyword evidence="3" id="KW-1185">Reference proteome</keyword>
<feature type="domain" description="Enoyl reductase (ER)" evidence="1">
    <location>
        <begin position="16"/>
        <end position="246"/>
    </location>
</feature>
<dbReference type="SMART" id="SM00829">
    <property type="entry name" value="PKS_ER"/>
    <property type="match status" value="1"/>
</dbReference>
<dbReference type="GO" id="GO:0016491">
    <property type="term" value="F:oxidoreductase activity"/>
    <property type="evidence" value="ECO:0007669"/>
    <property type="project" value="InterPro"/>
</dbReference>
<dbReference type="EMBL" id="KZ994941">
    <property type="protein sequence ID" value="RKO91708.1"/>
    <property type="molecule type" value="Genomic_DNA"/>
</dbReference>
<dbReference type="Proteomes" id="UP000269721">
    <property type="component" value="Unassembled WGS sequence"/>
</dbReference>
<evidence type="ECO:0000313" key="3">
    <source>
        <dbReference type="Proteomes" id="UP000269721"/>
    </source>
</evidence>
<dbReference type="AlphaFoldDB" id="A0A4P9WJL0"/>
<proteinExistence type="predicted"/>
<organism evidence="2 3">
    <name type="scientific">Blyttiomyces helicus</name>
    <dbReference type="NCBI Taxonomy" id="388810"/>
    <lineage>
        <taxon>Eukaryota</taxon>
        <taxon>Fungi</taxon>
        <taxon>Fungi incertae sedis</taxon>
        <taxon>Chytridiomycota</taxon>
        <taxon>Chytridiomycota incertae sedis</taxon>
        <taxon>Chytridiomycetes</taxon>
        <taxon>Chytridiomycetes incertae sedis</taxon>
        <taxon>Blyttiomyces</taxon>
    </lineage>
</organism>
<dbReference type="InterPro" id="IPR036291">
    <property type="entry name" value="NAD(P)-bd_dom_sf"/>
</dbReference>
<protein>
    <submittedName>
        <fullName evidence="2">Chaperonin 10-like protein</fullName>
    </submittedName>
</protein>